<keyword evidence="2" id="KW-1185">Reference proteome</keyword>
<gene>
    <name evidence="1" type="ORF">FHX37_0646</name>
</gene>
<dbReference type="AlphaFoldDB" id="A0A543NFY5"/>
<accession>A0A543NFY5</accession>
<protein>
    <submittedName>
        <fullName evidence="1">Uncharacterized protein</fullName>
    </submittedName>
</protein>
<dbReference type="Gene3D" id="2.130.10.10">
    <property type="entry name" value="YVTN repeat-like/Quinoprotein amine dehydrogenase"/>
    <property type="match status" value="1"/>
</dbReference>
<comment type="caution">
    <text evidence="1">The sequence shown here is derived from an EMBL/GenBank/DDBJ whole genome shotgun (WGS) entry which is preliminary data.</text>
</comment>
<organism evidence="1 2">
    <name type="scientific">Haloactinospora alba</name>
    <dbReference type="NCBI Taxonomy" id="405555"/>
    <lineage>
        <taxon>Bacteria</taxon>
        <taxon>Bacillati</taxon>
        <taxon>Actinomycetota</taxon>
        <taxon>Actinomycetes</taxon>
        <taxon>Streptosporangiales</taxon>
        <taxon>Nocardiopsidaceae</taxon>
        <taxon>Haloactinospora</taxon>
    </lineage>
</organism>
<dbReference type="Proteomes" id="UP000317422">
    <property type="component" value="Unassembled WGS sequence"/>
</dbReference>
<evidence type="ECO:0000313" key="2">
    <source>
        <dbReference type="Proteomes" id="UP000317422"/>
    </source>
</evidence>
<evidence type="ECO:0000313" key="1">
    <source>
        <dbReference type="EMBL" id="TQN30762.1"/>
    </source>
</evidence>
<name>A0A543NFY5_9ACTN</name>
<reference evidence="1 2" key="1">
    <citation type="submission" date="2019-06" db="EMBL/GenBank/DDBJ databases">
        <title>Sequencing the genomes of 1000 actinobacteria strains.</title>
        <authorList>
            <person name="Klenk H.-P."/>
        </authorList>
    </citation>
    <scope>NUCLEOTIDE SEQUENCE [LARGE SCALE GENOMIC DNA]</scope>
    <source>
        <strain evidence="1 2">DSM 45015</strain>
    </source>
</reference>
<proteinExistence type="predicted"/>
<sequence length="415" mass="46549">MKTKITIKKKMKRIMFYIFLVLALVLIVLEASHHIRIGDLEIANESFYSWPGNKKQAEEIIHKAKKKGYEIERMEAVYSGFLIVTDNGVALFNAKNKMEQWSYTFPESPVAVETTPLDRESNGEQYIVISFDTEGLLGTRSRTVALDAEHGEVYSDNSSYGSDESPEKRIKLTTSTSIISTPSDNHIESYSLESSEKTWEFHTPDGCDGKFTKKEHPERKVATTEESVIVEYACKDTDTTSIVSLDSEDGSKKWEDSWKGNDLPSLWTMEGFSIPSIDPWNAETAIARNELGERYTAITKTGSDFSIGPWKKTPSLDDYIKKPLENPETTPENVVIGFGGKMTDATTAAIAHELLRKDIIDIDDLAKNDLTIKREGEDWFPETNAGLNATGKGPWTGAHTGIINNEIIDDKIRKK</sequence>
<dbReference type="EMBL" id="VFQC01000001">
    <property type="protein sequence ID" value="TQN30762.1"/>
    <property type="molecule type" value="Genomic_DNA"/>
</dbReference>
<dbReference type="InterPro" id="IPR015943">
    <property type="entry name" value="WD40/YVTN_repeat-like_dom_sf"/>
</dbReference>